<dbReference type="InterPro" id="IPR050154">
    <property type="entry name" value="UbiB_kinase"/>
</dbReference>
<dbReference type="SUPFAM" id="SSF56112">
    <property type="entry name" value="Protein kinase-like (PK-like)"/>
    <property type="match status" value="1"/>
</dbReference>
<proteinExistence type="inferred from homology"/>
<feature type="region of interest" description="Disordered" evidence="2">
    <location>
        <begin position="970"/>
        <end position="989"/>
    </location>
</feature>
<gene>
    <name evidence="4" type="ORF">OLUC0939_LOCUS5675</name>
</gene>
<comment type="similarity">
    <text evidence="1">Belongs to the protein kinase superfamily. ADCK protein kinase family.</text>
</comment>
<reference evidence="4" key="1">
    <citation type="submission" date="2021-01" db="EMBL/GenBank/DDBJ databases">
        <authorList>
            <person name="Corre E."/>
            <person name="Pelletier E."/>
            <person name="Niang G."/>
            <person name="Scheremetjew M."/>
            <person name="Finn R."/>
            <person name="Kale V."/>
            <person name="Holt S."/>
            <person name="Cochrane G."/>
            <person name="Meng A."/>
            <person name="Brown T."/>
            <person name="Cohen L."/>
        </authorList>
    </citation>
    <scope>NUCLEOTIDE SEQUENCE</scope>
    <source>
        <strain evidence="4">Clade-A-BCC118000</strain>
    </source>
</reference>
<feature type="domain" description="Protein kinase" evidence="3">
    <location>
        <begin position="281"/>
        <end position="664"/>
    </location>
</feature>
<dbReference type="PANTHER" id="PTHR10566:SF118">
    <property type="entry name" value="PROTEIN KINASE DOMAIN-CONTAINING PROTEIN"/>
    <property type="match status" value="1"/>
</dbReference>
<dbReference type="GO" id="GO:0004672">
    <property type="term" value="F:protein kinase activity"/>
    <property type="evidence" value="ECO:0007669"/>
    <property type="project" value="InterPro"/>
</dbReference>
<protein>
    <recommendedName>
        <fullName evidence="3">Protein kinase domain-containing protein</fullName>
    </recommendedName>
</protein>
<accession>A0A7R9T5U5</accession>
<dbReference type="GO" id="GO:0005524">
    <property type="term" value="F:ATP binding"/>
    <property type="evidence" value="ECO:0007669"/>
    <property type="project" value="InterPro"/>
</dbReference>
<evidence type="ECO:0000259" key="3">
    <source>
        <dbReference type="PROSITE" id="PS50011"/>
    </source>
</evidence>
<dbReference type="InterPro" id="IPR011009">
    <property type="entry name" value="Kinase-like_dom_sf"/>
</dbReference>
<dbReference type="EMBL" id="HBDX01006624">
    <property type="protein sequence ID" value="CAD8224935.1"/>
    <property type="molecule type" value="Transcribed_RNA"/>
</dbReference>
<name>A0A7R9T5U5_9CHLO</name>
<evidence type="ECO:0000256" key="1">
    <source>
        <dbReference type="ARBA" id="ARBA00009670"/>
    </source>
</evidence>
<feature type="region of interest" description="Disordered" evidence="2">
    <location>
        <begin position="683"/>
        <end position="702"/>
    </location>
</feature>
<dbReference type="Pfam" id="PF03109">
    <property type="entry name" value="ABC1"/>
    <property type="match status" value="1"/>
</dbReference>
<dbReference type="PROSITE" id="PS50011">
    <property type="entry name" value="PROTEIN_KINASE_DOM"/>
    <property type="match status" value="1"/>
</dbReference>
<dbReference type="InterPro" id="IPR000719">
    <property type="entry name" value="Prot_kinase_dom"/>
</dbReference>
<evidence type="ECO:0000256" key="2">
    <source>
        <dbReference type="SAM" id="MobiDB-lite"/>
    </source>
</evidence>
<evidence type="ECO:0000313" key="4">
    <source>
        <dbReference type="EMBL" id="CAD8224935.1"/>
    </source>
</evidence>
<sequence>MEAARAAGASADAAEAAASAATWDALERAARTAMAAFDSVVDGGGIDVMSTLVNALTDAFEGLPAIDRERFTTDGAAFFESLPNEASELANEAARRAGSIAVNGGGADFTTGAGLIAGLAALAMVASRPKKGNGMDEWAALASQEGDVEPAELRRYDPAATRKYFSTRPITLLKRGIRSFILLGGFSAKLWLDRKTRGENTSDAKRKEINTKRATQLRNLLVSLGPTYVKLGQVLSSRADLLPAEYIEELRVLQDRVPPFDDDLARRILDRELGPTADRLSLGSTPIASASLGQVYRGTWRNDEGQLEEVAVKVQRPGALVAISLDVGIIRSFAEPWRKWNNLNSDLEGLVDEWGRRFIAELDYEAEATNGENFAKAMASRADLGGVVTAAPVFRQASTRRVLTTGWIEGVRLQDSKADDTAQLCAVALTSYLAMLLDLGYLHADPHPGNLLRTNDGKLCILDWGLVTPVSKDLSAAILRFIAHLVSKDFEAVPGDLDAMGFIPSGKREAMEDSGVARALGLLFSALARGGGAQGFRDELGLPDEERIKEIRKELKGVKDPKARRDAFLEAAGTDSKVAQLTKDLEGVQEKYGNIFQIPAYFGYILRAFSVLEGIGLSSDKNYSIANECYPYVARRLLTDKSPETRRALEQLLYGKESGEHAVLSVNRVRQLSTAFGSYTSITSRAKPSTEPEKTGGAHKKISSSTREALKLAFDPTGGPIQDIALRELGRYAGALASTTASSALSAPLSAAESFAQSFAPAAELLSSAQGTLAPLERATHVSEEDLETLKVVDELRNFFSGSDGGTDKKEEANALTPPEIDMELVQELVDLAPELAPGAQAAALRLGSVLFDQAAYRVARATRYAAWSNNTEPNRNAAACAPGASSGARSTSSCTSSISISGGVKALASSFLSVPPSLPLKKLRSSSTTLRVSKSSSLTCVARSSGANVPCALLKSSAAGAKDCAKDSAAESGADNADDAVVDASAPA</sequence>
<organism evidence="4">
    <name type="scientific">Ostreococcus sp. 'lucimarinus'</name>
    <dbReference type="NCBI Taxonomy" id="242159"/>
    <lineage>
        <taxon>Eukaryota</taxon>
        <taxon>Viridiplantae</taxon>
        <taxon>Chlorophyta</taxon>
        <taxon>Mamiellophyceae</taxon>
        <taxon>Mamiellales</taxon>
        <taxon>Bathycoccaceae</taxon>
        <taxon>Ostreococcus</taxon>
    </lineage>
</organism>
<dbReference type="InterPro" id="IPR004147">
    <property type="entry name" value="ABC1_dom"/>
</dbReference>
<dbReference type="CDD" id="cd05121">
    <property type="entry name" value="ABC1_ADCK3-like"/>
    <property type="match status" value="1"/>
</dbReference>
<dbReference type="PANTHER" id="PTHR10566">
    <property type="entry name" value="CHAPERONE-ACTIVITY OF BC1 COMPLEX CABC1 -RELATED"/>
    <property type="match status" value="1"/>
</dbReference>
<dbReference type="AlphaFoldDB" id="A0A7R9T5U5"/>